<evidence type="ECO:0000256" key="10">
    <source>
        <dbReference type="RuleBase" id="RU363097"/>
    </source>
</evidence>
<keyword evidence="10" id="KW-0560">Oxidoreductase</keyword>
<dbReference type="Proteomes" id="UP000494165">
    <property type="component" value="Unassembled WGS sequence"/>
</dbReference>
<evidence type="ECO:0000256" key="4">
    <source>
        <dbReference type="ARBA" id="ARBA00022692"/>
    </source>
</evidence>
<evidence type="ECO:0000256" key="2">
    <source>
        <dbReference type="ARBA" id="ARBA00005928"/>
    </source>
</evidence>
<keyword evidence="5 10" id="KW-0521">NADP</keyword>
<dbReference type="CDD" id="cd05236">
    <property type="entry name" value="FAR-N_SDR_e"/>
    <property type="match status" value="1"/>
</dbReference>
<evidence type="ECO:0000256" key="5">
    <source>
        <dbReference type="ARBA" id="ARBA00022857"/>
    </source>
</evidence>
<evidence type="ECO:0000256" key="3">
    <source>
        <dbReference type="ARBA" id="ARBA00022516"/>
    </source>
</evidence>
<dbReference type="Pfam" id="PF03015">
    <property type="entry name" value="Sterile"/>
    <property type="match status" value="1"/>
</dbReference>
<comment type="subcellular location">
    <subcellularLocation>
        <location evidence="1">Membrane</location>
        <topology evidence="1">Multi-pass membrane protein</topology>
    </subcellularLocation>
</comment>
<dbReference type="AlphaFoldDB" id="A0A8S1DKA1"/>
<gene>
    <name evidence="13" type="ORF">CLODIP_2_CD08241</name>
</gene>
<dbReference type="InterPro" id="IPR013120">
    <property type="entry name" value="FAR_NAD-bd"/>
</dbReference>
<dbReference type="Gene3D" id="3.40.50.720">
    <property type="entry name" value="NAD(P)-binding Rossmann-like Domain"/>
    <property type="match status" value="1"/>
</dbReference>
<dbReference type="OrthoDB" id="429813at2759"/>
<dbReference type="GO" id="GO:0005777">
    <property type="term" value="C:peroxisome"/>
    <property type="evidence" value="ECO:0007669"/>
    <property type="project" value="TreeGrafter"/>
</dbReference>
<evidence type="ECO:0000259" key="12">
    <source>
        <dbReference type="Pfam" id="PF07993"/>
    </source>
</evidence>
<comment type="function">
    <text evidence="10">Catalyzes the reduction of fatty acyl-CoA to fatty alcohols.</text>
</comment>
<evidence type="ECO:0000256" key="9">
    <source>
        <dbReference type="ARBA" id="ARBA00052530"/>
    </source>
</evidence>
<dbReference type="InterPro" id="IPR033640">
    <property type="entry name" value="FAR_C"/>
</dbReference>
<evidence type="ECO:0000256" key="1">
    <source>
        <dbReference type="ARBA" id="ARBA00004141"/>
    </source>
</evidence>
<proteinExistence type="inferred from homology"/>
<dbReference type="SUPFAM" id="SSF51735">
    <property type="entry name" value="NAD(P)-binding Rossmann-fold domains"/>
    <property type="match status" value="1"/>
</dbReference>
<keyword evidence="3 10" id="KW-0444">Lipid biosynthesis</keyword>
<dbReference type="PANTHER" id="PTHR11011">
    <property type="entry name" value="MALE STERILITY PROTEIN 2-RELATED"/>
    <property type="match status" value="1"/>
</dbReference>
<dbReference type="GO" id="GO:0080019">
    <property type="term" value="F:alcohol-forming very long-chain fatty acyl-CoA reductase activity"/>
    <property type="evidence" value="ECO:0007669"/>
    <property type="project" value="InterPro"/>
</dbReference>
<evidence type="ECO:0000313" key="14">
    <source>
        <dbReference type="Proteomes" id="UP000494165"/>
    </source>
</evidence>
<feature type="domain" description="Fatty acyl-CoA reductase C-terminal" evidence="11">
    <location>
        <begin position="369"/>
        <end position="461"/>
    </location>
</feature>
<dbReference type="GO" id="GO:0016020">
    <property type="term" value="C:membrane"/>
    <property type="evidence" value="ECO:0007669"/>
    <property type="project" value="UniProtKB-SubCell"/>
</dbReference>
<dbReference type="InterPro" id="IPR026055">
    <property type="entry name" value="FAR"/>
</dbReference>
<comment type="catalytic activity">
    <reaction evidence="9 10">
        <text>a long-chain fatty acyl-CoA + 2 NADPH + 2 H(+) = a long-chain primary fatty alcohol + 2 NADP(+) + CoA</text>
        <dbReference type="Rhea" id="RHEA:52716"/>
        <dbReference type="ChEBI" id="CHEBI:15378"/>
        <dbReference type="ChEBI" id="CHEBI:57287"/>
        <dbReference type="ChEBI" id="CHEBI:57783"/>
        <dbReference type="ChEBI" id="CHEBI:58349"/>
        <dbReference type="ChEBI" id="CHEBI:77396"/>
        <dbReference type="ChEBI" id="CHEBI:83139"/>
        <dbReference type="EC" id="1.2.1.84"/>
    </reaction>
</comment>
<keyword evidence="7 10" id="KW-0443">Lipid metabolism</keyword>
<evidence type="ECO:0000256" key="6">
    <source>
        <dbReference type="ARBA" id="ARBA00022989"/>
    </source>
</evidence>
<feature type="domain" description="Thioester reductase (TE)" evidence="12">
    <location>
        <begin position="26"/>
        <end position="295"/>
    </location>
</feature>
<reference evidence="13 14" key="1">
    <citation type="submission" date="2020-04" db="EMBL/GenBank/DDBJ databases">
        <authorList>
            <person name="Alioto T."/>
            <person name="Alioto T."/>
            <person name="Gomez Garrido J."/>
        </authorList>
    </citation>
    <scope>NUCLEOTIDE SEQUENCE [LARGE SCALE GENOMIC DNA]</scope>
</reference>
<dbReference type="CDD" id="cd09071">
    <property type="entry name" value="FAR_C"/>
    <property type="match status" value="1"/>
</dbReference>
<evidence type="ECO:0000259" key="11">
    <source>
        <dbReference type="Pfam" id="PF03015"/>
    </source>
</evidence>
<evidence type="ECO:0000313" key="13">
    <source>
        <dbReference type="EMBL" id="CAB3382988.1"/>
    </source>
</evidence>
<feature type="transmembrane region" description="Helical" evidence="10">
    <location>
        <begin position="476"/>
        <end position="496"/>
    </location>
</feature>
<name>A0A8S1DKA1_9INSE</name>
<protein>
    <recommendedName>
        <fullName evidence="10">Fatty acyl-CoA reductase</fullName>
        <ecNumber evidence="10">1.2.1.84</ecNumber>
    </recommendedName>
</protein>
<dbReference type="GO" id="GO:0102965">
    <property type="term" value="F:alcohol-forming long-chain fatty acyl-CoA reductase activity"/>
    <property type="evidence" value="ECO:0007669"/>
    <property type="project" value="UniProtKB-EC"/>
</dbReference>
<evidence type="ECO:0000256" key="8">
    <source>
        <dbReference type="ARBA" id="ARBA00023136"/>
    </source>
</evidence>
<keyword evidence="8 10" id="KW-0472">Membrane</keyword>
<dbReference type="FunFam" id="3.40.50.720:FF:000143">
    <property type="entry name" value="Fatty acyl-CoA reductase"/>
    <property type="match status" value="1"/>
</dbReference>
<accession>A0A8S1DKA1</accession>
<comment type="caution">
    <text evidence="13">The sequence shown here is derived from an EMBL/GenBank/DDBJ whole genome shotgun (WGS) entry which is preliminary data.</text>
</comment>
<dbReference type="PANTHER" id="PTHR11011:SF12">
    <property type="entry name" value="FATTY ACYL-COA REDUCTASE"/>
    <property type="match status" value="1"/>
</dbReference>
<organism evidence="13 14">
    <name type="scientific">Cloeon dipterum</name>
    <dbReference type="NCBI Taxonomy" id="197152"/>
    <lineage>
        <taxon>Eukaryota</taxon>
        <taxon>Metazoa</taxon>
        <taxon>Ecdysozoa</taxon>
        <taxon>Arthropoda</taxon>
        <taxon>Hexapoda</taxon>
        <taxon>Insecta</taxon>
        <taxon>Pterygota</taxon>
        <taxon>Palaeoptera</taxon>
        <taxon>Ephemeroptera</taxon>
        <taxon>Pisciforma</taxon>
        <taxon>Baetidae</taxon>
        <taxon>Cloeon</taxon>
    </lineage>
</organism>
<feature type="transmembrane region" description="Helical" evidence="10">
    <location>
        <begin position="364"/>
        <end position="385"/>
    </location>
</feature>
<keyword evidence="4 10" id="KW-0812">Transmembrane</keyword>
<sequence length="529" mass="60035">MAPRNAMDTSKWPTISEMYKGRSIFITGGSGFMGKVLVEKLLYSCPDVGKIYLLLRTKRGLSEDARITEMMKLPVFERIRNERPGAASKVVAIPGDLSAEDLGISAENRALLQREVSIVFHSAATLKLEAPLKDAIVQNTAGTAKMIELAKGMKKLEAFIHLSTAFCHVDHLVLEEETNDSPYEPEDLMKSVTWMNDEMLAELEKKVLAPHPNTYTFSKRLAETLVKRAEREIPAAICRPSIVVPSLNEPKPGWVDSLNGPVGILVAAGKGVLRSMNCNPEYHAEVIPVDIAINSLISASWKRVNDKINKDKLQVYNITTGKLNPITWGEVVNRGRKHFYENPFEGAVWFPDGDIRSNKYHHALIVYLFHWIPAILIDCLLFIFGQKRFMIRLQKRISFGLHLLHFFTTREWIFENDNFAALNTEMCPSDRETFFQDPRNVDQDKYLKSIIVGARQYCMKEDLSTLPAARRHVNRLWWVQKIFWGIIYFYFAYWVISWNDSAKTFVDSGFDGVKSVITGAVTLVVGGKN</sequence>
<dbReference type="Pfam" id="PF07993">
    <property type="entry name" value="NAD_binding_4"/>
    <property type="match status" value="1"/>
</dbReference>
<dbReference type="EMBL" id="CADEPI010000291">
    <property type="protein sequence ID" value="CAB3382988.1"/>
    <property type="molecule type" value="Genomic_DNA"/>
</dbReference>
<keyword evidence="6 10" id="KW-1133">Transmembrane helix</keyword>
<evidence type="ECO:0000256" key="7">
    <source>
        <dbReference type="ARBA" id="ARBA00023098"/>
    </source>
</evidence>
<dbReference type="EC" id="1.2.1.84" evidence="10"/>
<keyword evidence="14" id="KW-1185">Reference proteome</keyword>
<comment type="similarity">
    <text evidence="2 10">Belongs to the fatty acyl-CoA reductase family.</text>
</comment>
<dbReference type="GO" id="GO:0035336">
    <property type="term" value="P:long-chain fatty-acyl-CoA metabolic process"/>
    <property type="evidence" value="ECO:0007669"/>
    <property type="project" value="TreeGrafter"/>
</dbReference>
<dbReference type="InterPro" id="IPR036291">
    <property type="entry name" value="NAD(P)-bd_dom_sf"/>
</dbReference>